<dbReference type="CDD" id="cd03789">
    <property type="entry name" value="GT9_LPS_heptosyltransferase"/>
    <property type="match status" value="1"/>
</dbReference>
<dbReference type="InterPro" id="IPR051199">
    <property type="entry name" value="LPS_LOS_Heptosyltrfase"/>
</dbReference>
<dbReference type="Gene3D" id="3.40.50.2000">
    <property type="entry name" value="Glycogen Phosphorylase B"/>
    <property type="match status" value="2"/>
</dbReference>
<keyword evidence="4" id="KW-1185">Reference proteome</keyword>
<protein>
    <submittedName>
        <fullName evidence="3">Heptosyltransferase-2</fullName>
        <ecNumber evidence="3">2.4.-.-</ecNumber>
    </submittedName>
</protein>
<proteinExistence type="predicted"/>
<dbReference type="GO" id="GO:0008713">
    <property type="term" value="F:ADP-heptose-lipopolysaccharide heptosyltransferase activity"/>
    <property type="evidence" value="ECO:0007669"/>
    <property type="project" value="TreeGrafter"/>
</dbReference>
<evidence type="ECO:0000256" key="1">
    <source>
        <dbReference type="ARBA" id="ARBA00022676"/>
    </source>
</evidence>
<evidence type="ECO:0000256" key="2">
    <source>
        <dbReference type="ARBA" id="ARBA00022679"/>
    </source>
</evidence>
<reference evidence="3 4" key="1">
    <citation type="submission" date="2020-08" db="EMBL/GenBank/DDBJ databases">
        <title>Genomic Encyclopedia of Type Strains, Phase IV (KMG-IV): sequencing the most valuable type-strain genomes for metagenomic binning, comparative biology and taxonomic classification.</title>
        <authorList>
            <person name="Goeker M."/>
        </authorList>
    </citation>
    <scope>NUCLEOTIDE SEQUENCE [LARGE SCALE GENOMIC DNA]</scope>
    <source>
        <strain evidence="3 4">DSM 24661</strain>
    </source>
</reference>
<dbReference type="GO" id="GO:0009244">
    <property type="term" value="P:lipopolysaccharide core region biosynthetic process"/>
    <property type="evidence" value="ECO:0007669"/>
    <property type="project" value="TreeGrafter"/>
</dbReference>
<dbReference type="Proteomes" id="UP000559117">
    <property type="component" value="Unassembled WGS sequence"/>
</dbReference>
<dbReference type="EMBL" id="JACHFH010000010">
    <property type="protein sequence ID" value="MBB5335925.1"/>
    <property type="molecule type" value="Genomic_DNA"/>
</dbReference>
<accession>A0A840UTY0</accession>
<dbReference type="RefSeq" id="WP_183860382.1">
    <property type="nucleotide sequence ID" value="NZ_JACHFH010000010.1"/>
</dbReference>
<keyword evidence="1 3" id="KW-0328">Glycosyltransferase</keyword>
<dbReference type="PANTHER" id="PTHR30160">
    <property type="entry name" value="TETRAACYLDISACCHARIDE 4'-KINASE-RELATED"/>
    <property type="match status" value="1"/>
</dbReference>
<sequence>MQKILIINRLGIGDVILTTPLAQLIKENIKNVMIGFLAADKATDILQNHIYIDDVFSYKHKQAKKNIIAQIKQKGYTDAIIVDGRLSSTIFAWQAGCRLLNKGYCVSINRHHFFPRKEMTAKAVEDFSLYAKTLLNINFDKNNLTPRIGNCTHERQLEIADWIKTIHDTTKQIVLIVPRTAADIKNWNLKELGKLNCYLNDNGIIPIYIGSGNDSNYIKSITGNKIDLSGKLTLRDLPELAKYASWALSMCTGPLHILGTVKKLPIIALYGPSDPLRWAPKNAIVVQSKLPCVPCLNWDKCPKPAGQTCMDEIKFERIKTILLENHLL</sequence>
<dbReference type="Pfam" id="PF01075">
    <property type="entry name" value="Glyco_transf_9"/>
    <property type="match status" value="1"/>
</dbReference>
<dbReference type="GO" id="GO:0005829">
    <property type="term" value="C:cytosol"/>
    <property type="evidence" value="ECO:0007669"/>
    <property type="project" value="TreeGrafter"/>
</dbReference>
<dbReference type="EC" id="2.4.-.-" evidence="3"/>
<gene>
    <name evidence="3" type="ORF">HNR32_001069</name>
</gene>
<keyword evidence="2 3" id="KW-0808">Transferase</keyword>
<evidence type="ECO:0000313" key="4">
    <source>
        <dbReference type="Proteomes" id="UP000559117"/>
    </source>
</evidence>
<dbReference type="InterPro" id="IPR002201">
    <property type="entry name" value="Glyco_trans_9"/>
</dbReference>
<evidence type="ECO:0000313" key="3">
    <source>
        <dbReference type="EMBL" id="MBB5335925.1"/>
    </source>
</evidence>
<name>A0A840UTY0_9FIRM</name>
<organism evidence="3 4">
    <name type="scientific">Pectinatus brassicae</name>
    <dbReference type="NCBI Taxonomy" id="862415"/>
    <lineage>
        <taxon>Bacteria</taxon>
        <taxon>Bacillati</taxon>
        <taxon>Bacillota</taxon>
        <taxon>Negativicutes</taxon>
        <taxon>Selenomonadales</taxon>
        <taxon>Selenomonadaceae</taxon>
        <taxon>Pectinatus</taxon>
    </lineage>
</organism>
<dbReference type="SUPFAM" id="SSF53756">
    <property type="entry name" value="UDP-Glycosyltransferase/glycogen phosphorylase"/>
    <property type="match status" value="1"/>
</dbReference>
<comment type="caution">
    <text evidence="3">The sequence shown here is derived from an EMBL/GenBank/DDBJ whole genome shotgun (WGS) entry which is preliminary data.</text>
</comment>
<dbReference type="AlphaFoldDB" id="A0A840UTY0"/>